<reference evidence="3 4" key="1">
    <citation type="submission" date="2017-07" db="EMBL/GenBank/DDBJ databases">
        <title>Recovery of genomes from metagenomes via a dereplication, aggregation, and scoring strategy.</title>
        <authorList>
            <person name="Sieber C.M."/>
            <person name="Probst A.J."/>
            <person name="Sharrar A."/>
            <person name="Thomas B.C."/>
            <person name="Hess M."/>
            <person name="Tringe S.G."/>
            <person name="Banfield J.F."/>
        </authorList>
    </citation>
    <scope>NUCLEOTIDE SEQUENCE [LARGE SCALE GENOMIC DNA]</scope>
    <source>
        <strain evidence="3">JGI_Cruoil_03_51_56</strain>
    </source>
</reference>
<dbReference type="PROSITE" id="PS51046">
    <property type="entry name" value="GON"/>
    <property type="match status" value="1"/>
</dbReference>
<dbReference type="AlphaFoldDB" id="A0A235BN67"/>
<dbReference type="Proteomes" id="UP000215559">
    <property type="component" value="Unassembled WGS sequence"/>
</dbReference>
<organism evidence="3 4">
    <name type="scientific">candidate division WOR-3 bacterium JGI_Cruoil_03_51_56</name>
    <dbReference type="NCBI Taxonomy" id="1973747"/>
    <lineage>
        <taxon>Bacteria</taxon>
        <taxon>Bacteria division WOR-3</taxon>
    </lineage>
</organism>
<keyword evidence="1" id="KW-0479">Metal-binding</keyword>
<dbReference type="InterPro" id="IPR024227">
    <property type="entry name" value="DUF3795"/>
</dbReference>
<sequence length="150" mass="17114">MRKSKTEENSKLIAYCGLYCGDCILHKGEIADMARDLRKKLREAKFSRQAKGLSLFLKPLANYDQCYETLGAMVRLRCKTTCRDGGGPPFCKIRACCKKNGIQGCWQCEKFETCKKLDFLKPVHGDAHIKNLGRLKRKGMKAFVTGKRDW</sequence>
<proteinExistence type="predicted"/>
<feature type="domain" description="GON" evidence="2">
    <location>
        <begin position="1"/>
        <end position="36"/>
    </location>
</feature>
<evidence type="ECO:0000313" key="4">
    <source>
        <dbReference type="Proteomes" id="UP000215559"/>
    </source>
</evidence>
<gene>
    <name evidence="3" type="ORF">CH330_09795</name>
</gene>
<accession>A0A235BN67</accession>
<dbReference type="InterPro" id="IPR012314">
    <property type="entry name" value="Pept_M12B_GON-ADAMTSs"/>
</dbReference>
<evidence type="ECO:0000313" key="3">
    <source>
        <dbReference type="EMBL" id="OYD13910.1"/>
    </source>
</evidence>
<dbReference type="GO" id="GO:0004222">
    <property type="term" value="F:metalloendopeptidase activity"/>
    <property type="evidence" value="ECO:0007669"/>
    <property type="project" value="InterPro"/>
</dbReference>
<comment type="caution">
    <text evidence="3">The sequence shown here is derived from an EMBL/GenBank/DDBJ whole genome shotgun (WGS) entry which is preliminary data.</text>
</comment>
<protein>
    <recommendedName>
        <fullName evidence="2">GON domain-containing protein</fullName>
    </recommendedName>
</protein>
<evidence type="ECO:0000259" key="2">
    <source>
        <dbReference type="PROSITE" id="PS51046"/>
    </source>
</evidence>
<dbReference type="GO" id="GO:0008270">
    <property type="term" value="F:zinc ion binding"/>
    <property type="evidence" value="ECO:0007669"/>
    <property type="project" value="InterPro"/>
</dbReference>
<dbReference type="EMBL" id="NOZP01000185">
    <property type="protein sequence ID" value="OYD13910.1"/>
    <property type="molecule type" value="Genomic_DNA"/>
</dbReference>
<evidence type="ECO:0000256" key="1">
    <source>
        <dbReference type="ARBA" id="ARBA00022723"/>
    </source>
</evidence>
<dbReference type="Pfam" id="PF12675">
    <property type="entry name" value="DUF3795"/>
    <property type="match status" value="1"/>
</dbReference>
<name>A0A235BN67_UNCW3</name>